<dbReference type="Proteomes" id="UP000494165">
    <property type="component" value="Unassembled WGS sequence"/>
</dbReference>
<dbReference type="SUPFAM" id="SSF46689">
    <property type="entry name" value="Homeodomain-like"/>
    <property type="match status" value="1"/>
</dbReference>
<dbReference type="InterPro" id="IPR051662">
    <property type="entry name" value="H2.0_Homeobox_NeuralPatt"/>
</dbReference>
<dbReference type="PROSITE" id="PS50071">
    <property type="entry name" value="HOMEOBOX_2"/>
    <property type="match status" value="1"/>
</dbReference>
<evidence type="ECO:0000313" key="7">
    <source>
        <dbReference type="Proteomes" id="UP000494165"/>
    </source>
</evidence>
<evidence type="ECO:0000256" key="4">
    <source>
        <dbReference type="SAM" id="MobiDB-lite"/>
    </source>
</evidence>
<name>A0A8S1CEB3_9INSE</name>
<evidence type="ECO:0000256" key="1">
    <source>
        <dbReference type="ARBA" id="ARBA00004123"/>
    </source>
</evidence>
<dbReference type="GO" id="GO:0003677">
    <property type="term" value="F:DNA binding"/>
    <property type="evidence" value="ECO:0007669"/>
    <property type="project" value="UniProtKB-UniRule"/>
</dbReference>
<protein>
    <recommendedName>
        <fullName evidence="5">Homeobox domain-containing protein</fullName>
    </recommendedName>
</protein>
<comment type="caution">
    <text evidence="6">The sequence shown here is derived from an EMBL/GenBank/DDBJ whole genome shotgun (WGS) entry which is preliminary data.</text>
</comment>
<feature type="domain" description="Homeobox" evidence="5">
    <location>
        <begin position="236"/>
        <end position="285"/>
    </location>
</feature>
<organism evidence="6 7">
    <name type="scientific">Cloeon dipterum</name>
    <dbReference type="NCBI Taxonomy" id="197152"/>
    <lineage>
        <taxon>Eukaryota</taxon>
        <taxon>Metazoa</taxon>
        <taxon>Ecdysozoa</taxon>
        <taxon>Arthropoda</taxon>
        <taxon>Hexapoda</taxon>
        <taxon>Insecta</taxon>
        <taxon>Pterygota</taxon>
        <taxon>Palaeoptera</taxon>
        <taxon>Ephemeroptera</taxon>
        <taxon>Pisciforma</taxon>
        <taxon>Baetidae</taxon>
        <taxon>Cloeon</taxon>
    </lineage>
</organism>
<feature type="region of interest" description="Disordered" evidence="4">
    <location>
        <begin position="32"/>
        <end position="54"/>
    </location>
</feature>
<keyword evidence="7" id="KW-1185">Reference proteome</keyword>
<dbReference type="GO" id="GO:0006357">
    <property type="term" value="P:regulation of transcription by RNA polymerase II"/>
    <property type="evidence" value="ECO:0007669"/>
    <property type="project" value="TreeGrafter"/>
</dbReference>
<dbReference type="CDD" id="cd00086">
    <property type="entry name" value="homeodomain"/>
    <property type="match status" value="1"/>
</dbReference>
<keyword evidence="2 3" id="KW-0238">DNA-binding</keyword>
<keyword evidence="2 3" id="KW-0371">Homeobox</keyword>
<dbReference type="InterPro" id="IPR001356">
    <property type="entry name" value="HD"/>
</dbReference>
<gene>
    <name evidence="6" type="ORF">CLODIP_2_CD02085</name>
</gene>
<dbReference type="PANTHER" id="PTHR24331:SF0">
    <property type="entry name" value="DBX"/>
    <property type="match status" value="1"/>
</dbReference>
<dbReference type="PANTHER" id="PTHR24331">
    <property type="entry name" value="DBX"/>
    <property type="match status" value="1"/>
</dbReference>
<dbReference type="GO" id="GO:0005634">
    <property type="term" value="C:nucleus"/>
    <property type="evidence" value="ECO:0007669"/>
    <property type="project" value="UniProtKB-SubCell"/>
</dbReference>
<reference evidence="6 7" key="1">
    <citation type="submission" date="2020-04" db="EMBL/GenBank/DDBJ databases">
        <authorList>
            <person name="Alioto T."/>
            <person name="Alioto T."/>
            <person name="Gomez Garrido J."/>
        </authorList>
    </citation>
    <scope>NUCLEOTIDE SEQUENCE [LARGE SCALE GENOMIC DNA]</scope>
</reference>
<sequence>MLSSPFLVDNLLREQAALKERALSLTILRDECSDDSASPPAPPHTPTDENDTPECTCGVDVADAVAHDNHHDDSKPVLKFSVSAILGSDKPGPCAACLQRSSPARRKRLYTEQHLSSSQVQHHVHQALNAALWRTHHPSGAPINPFLHSGTGPASFGGLGIAKPIASRPQPTHHVFDSHLQSFLASCRHPYLTVTTQNGGQQQTPNSAQTVQPNGPSVFPLAGSFPWAGSARGKPRRGMMRRAVFSDLQRKGLERRFQLQKYISKPDRKKLAEKLGLKDSQVRGE</sequence>
<accession>A0A8S1CEB3</accession>
<dbReference type="EMBL" id="CADEPI010000032">
    <property type="protein sequence ID" value="CAB3367657.1"/>
    <property type="molecule type" value="Genomic_DNA"/>
</dbReference>
<comment type="subcellular location">
    <subcellularLocation>
        <location evidence="1 2 3">Nucleus</location>
    </subcellularLocation>
</comment>
<dbReference type="OrthoDB" id="6159439at2759"/>
<dbReference type="SMART" id="SM00389">
    <property type="entry name" value="HOX"/>
    <property type="match status" value="1"/>
</dbReference>
<dbReference type="Pfam" id="PF00046">
    <property type="entry name" value="Homeodomain"/>
    <property type="match status" value="1"/>
</dbReference>
<evidence type="ECO:0000313" key="6">
    <source>
        <dbReference type="EMBL" id="CAB3367657.1"/>
    </source>
</evidence>
<keyword evidence="2 3" id="KW-0539">Nucleus</keyword>
<dbReference type="Gene3D" id="1.10.10.60">
    <property type="entry name" value="Homeodomain-like"/>
    <property type="match status" value="1"/>
</dbReference>
<evidence type="ECO:0000256" key="2">
    <source>
        <dbReference type="PROSITE-ProRule" id="PRU00108"/>
    </source>
</evidence>
<dbReference type="InterPro" id="IPR009057">
    <property type="entry name" value="Homeodomain-like_sf"/>
</dbReference>
<dbReference type="AlphaFoldDB" id="A0A8S1CEB3"/>
<evidence type="ECO:0000259" key="5">
    <source>
        <dbReference type="PROSITE" id="PS50071"/>
    </source>
</evidence>
<evidence type="ECO:0000256" key="3">
    <source>
        <dbReference type="RuleBase" id="RU000682"/>
    </source>
</evidence>
<proteinExistence type="predicted"/>